<comment type="caution">
    <text evidence="1">The sequence shown here is derived from an EMBL/GenBank/DDBJ whole genome shotgun (WGS) entry which is preliminary data.</text>
</comment>
<name>A0A0F9INK1_9ZZZZ</name>
<dbReference type="EMBL" id="LAZR01011985">
    <property type="protein sequence ID" value="KKM49018.1"/>
    <property type="molecule type" value="Genomic_DNA"/>
</dbReference>
<gene>
    <name evidence="1" type="ORF">LCGC14_1557190</name>
</gene>
<dbReference type="AlphaFoldDB" id="A0A0F9INK1"/>
<accession>A0A0F9INK1</accession>
<organism evidence="1">
    <name type="scientific">marine sediment metagenome</name>
    <dbReference type="NCBI Taxonomy" id="412755"/>
    <lineage>
        <taxon>unclassified sequences</taxon>
        <taxon>metagenomes</taxon>
        <taxon>ecological metagenomes</taxon>
    </lineage>
</organism>
<proteinExistence type="predicted"/>
<reference evidence="1" key="1">
    <citation type="journal article" date="2015" name="Nature">
        <title>Complex archaea that bridge the gap between prokaryotes and eukaryotes.</title>
        <authorList>
            <person name="Spang A."/>
            <person name="Saw J.H."/>
            <person name="Jorgensen S.L."/>
            <person name="Zaremba-Niedzwiedzka K."/>
            <person name="Martijn J."/>
            <person name="Lind A.E."/>
            <person name="van Eijk R."/>
            <person name="Schleper C."/>
            <person name="Guy L."/>
            <person name="Ettema T.J."/>
        </authorList>
    </citation>
    <scope>NUCLEOTIDE SEQUENCE</scope>
</reference>
<protein>
    <submittedName>
        <fullName evidence="1">Uncharacterized protein</fullName>
    </submittedName>
</protein>
<evidence type="ECO:0000313" key="1">
    <source>
        <dbReference type="EMBL" id="KKM49018.1"/>
    </source>
</evidence>
<sequence length="119" mass="13491">MFQVLENGKAADKSKYALCGFDNSTYQFFNEAQQHVAKWLGKCFVSSIPQRPDQKIDYNGYGDTIEIQSLIDEQELLSVLKECADLLEAWWKVAGSPVHSTELALKDAYRILEQKGVKT</sequence>